<name>A0A318SJV2_9DEIO</name>
<comment type="caution">
    <text evidence="2">The sequence shown here is derived from an EMBL/GenBank/DDBJ whole genome shotgun (WGS) entry which is preliminary data.</text>
</comment>
<dbReference type="OrthoDB" id="32277at2"/>
<accession>A0A318SJV2</accession>
<proteinExistence type="predicted"/>
<dbReference type="EMBL" id="QJSX01000011">
    <property type="protein sequence ID" value="PYE52838.1"/>
    <property type="molecule type" value="Genomic_DNA"/>
</dbReference>
<feature type="domain" description="ScoMcrA-like SRA" evidence="1">
    <location>
        <begin position="20"/>
        <end position="112"/>
    </location>
</feature>
<evidence type="ECO:0000259" key="1">
    <source>
        <dbReference type="Pfam" id="PF26348"/>
    </source>
</evidence>
<evidence type="ECO:0000313" key="3">
    <source>
        <dbReference type="Proteomes" id="UP000248326"/>
    </source>
</evidence>
<keyword evidence="3" id="KW-1185">Reference proteome</keyword>
<reference evidence="2 3" key="1">
    <citation type="submission" date="2018-06" db="EMBL/GenBank/DDBJ databases">
        <title>Genomic Encyclopedia of Type Strains, Phase IV (KMG-IV): sequencing the most valuable type-strain genomes for metagenomic binning, comparative biology and taxonomic classification.</title>
        <authorList>
            <person name="Goeker M."/>
        </authorList>
    </citation>
    <scope>NUCLEOTIDE SEQUENCE [LARGE SCALE GENOMIC DNA]</scope>
    <source>
        <strain evidence="2 3">DSM 18048</strain>
    </source>
</reference>
<dbReference type="AlphaFoldDB" id="A0A318SJV2"/>
<evidence type="ECO:0000313" key="2">
    <source>
        <dbReference type="EMBL" id="PYE52838.1"/>
    </source>
</evidence>
<dbReference type="Proteomes" id="UP000248326">
    <property type="component" value="Unassembled WGS sequence"/>
</dbReference>
<dbReference type="Pfam" id="PF26348">
    <property type="entry name" value="SRA_ScoMcrA"/>
    <property type="match status" value="1"/>
</dbReference>
<organism evidence="2 3">
    <name type="scientific">Deinococcus yavapaiensis KR-236</name>
    <dbReference type="NCBI Taxonomy" id="694435"/>
    <lineage>
        <taxon>Bacteria</taxon>
        <taxon>Thermotogati</taxon>
        <taxon>Deinococcota</taxon>
        <taxon>Deinococci</taxon>
        <taxon>Deinococcales</taxon>
        <taxon>Deinococcaceae</taxon>
        <taxon>Deinococcus</taxon>
    </lineage>
</organism>
<dbReference type="RefSeq" id="WP_146237300.1">
    <property type="nucleotide sequence ID" value="NZ_QJSX01000011.1"/>
</dbReference>
<protein>
    <recommendedName>
        <fullName evidence="1">ScoMcrA-like SRA domain-containing protein</fullName>
    </recommendedName>
</protein>
<sequence length="140" mass="15916">MTWPGPDDLERLGPYPWVHVRALHGGRRGIRRLPDGTLSLLLDYDLSGYSNYWRGDNLHYLGQGLTGDQVVTPATALLLEGLERGVPARVWERLKVGVWYDLGLFEVLGVERRDLDGRLVFDFTLRRAARRNSDTSEDVP</sequence>
<gene>
    <name evidence="2" type="ORF">DES52_1118</name>
</gene>
<dbReference type="InterPro" id="IPR058712">
    <property type="entry name" value="SRA_ScoMcrA"/>
</dbReference>